<dbReference type="Proteomes" id="UP001235513">
    <property type="component" value="Unassembled WGS sequence"/>
</dbReference>
<dbReference type="Pfam" id="PF13648">
    <property type="entry name" value="Lipocalin_4"/>
    <property type="match status" value="1"/>
</dbReference>
<evidence type="ECO:0000256" key="1">
    <source>
        <dbReference type="SAM" id="SignalP"/>
    </source>
</evidence>
<evidence type="ECO:0000313" key="4">
    <source>
        <dbReference type="Proteomes" id="UP001235513"/>
    </source>
</evidence>
<accession>A0ABT9SPX3</accession>
<dbReference type="InterPro" id="IPR024311">
    <property type="entry name" value="Lipocalin-like"/>
</dbReference>
<name>A0ABT9SPX3_9FLAO</name>
<gene>
    <name evidence="3" type="ORF">J2T04_003231</name>
</gene>
<feature type="signal peptide" evidence="1">
    <location>
        <begin position="1"/>
        <end position="21"/>
    </location>
</feature>
<dbReference type="PROSITE" id="PS51257">
    <property type="entry name" value="PROKAR_LIPOPROTEIN"/>
    <property type="match status" value="1"/>
</dbReference>
<reference evidence="3 4" key="1">
    <citation type="submission" date="2023-07" db="EMBL/GenBank/DDBJ databases">
        <title>Sorghum-associated microbial communities from plants grown in Nebraska, USA.</title>
        <authorList>
            <person name="Schachtman D."/>
        </authorList>
    </citation>
    <scope>NUCLEOTIDE SEQUENCE [LARGE SCALE GENOMIC DNA]</scope>
    <source>
        <strain evidence="3 4">CC351</strain>
    </source>
</reference>
<comment type="caution">
    <text evidence="3">The sequence shown here is derived from an EMBL/GenBank/DDBJ whole genome shotgun (WGS) entry which is preliminary data.</text>
</comment>
<evidence type="ECO:0000259" key="2">
    <source>
        <dbReference type="Pfam" id="PF13648"/>
    </source>
</evidence>
<dbReference type="RefSeq" id="WP_306845413.1">
    <property type="nucleotide sequence ID" value="NZ_JAUSRL010000005.1"/>
</dbReference>
<keyword evidence="4" id="KW-1185">Reference proteome</keyword>
<dbReference type="EMBL" id="JAUSRL010000005">
    <property type="protein sequence ID" value="MDP9961333.1"/>
    <property type="molecule type" value="Genomic_DNA"/>
</dbReference>
<feature type="domain" description="Lipocalin-like" evidence="2">
    <location>
        <begin position="33"/>
        <end position="135"/>
    </location>
</feature>
<organism evidence="3 4">
    <name type="scientific">Chryseobacterium lathyri</name>
    <dbReference type="NCBI Taxonomy" id="395933"/>
    <lineage>
        <taxon>Bacteria</taxon>
        <taxon>Pseudomonadati</taxon>
        <taxon>Bacteroidota</taxon>
        <taxon>Flavobacteriia</taxon>
        <taxon>Flavobacteriales</taxon>
        <taxon>Weeksellaceae</taxon>
        <taxon>Chryseobacterium group</taxon>
        <taxon>Chryseobacterium</taxon>
    </lineage>
</organism>
<evidence type="ECO:0000313" key="3">
    <source>
        <dbReference type="EMBL" id="MDP9961333.1"/>
    </source>
</evidence>
<sequence length="159" mass="17974">MKKLALLFAGLSLFVATGCNDDDDNDNEMEYPLVGVWQPLKEVVTTVEVGEEPVSDLITYTDCQKDSRWRFNTEAAGKRTEWGEIGTTPQCAITSDRNFTYTYDKSAKTVIVKYQGIVEPSNGKIITLNDATLNIAFREETQDPTVYKTRTFTMKRIPQ</sequence>
<feature type="chain" id="PRO_5045959708" description="Lipocalin-like domain-containing protein" evidence="1">
    <location>
        <begin position="22"/>
        <end position="159"/>
    </location>
</feature>
<proteinExistence type="predicted"/>
<keyword evidence="1" id="KW-0732">Signal</keyword>
<protein>
    <recommendedName>
        <fullName evidence="2">Lipocalin-like domain-containing protein</fullName>
    </recommendedName>
</protein>